<protein>
    <submittedName>
        <fullName evidence="1">Uncharacterized protein</fullName>
    </submittedName>
</protein>
<dbReference type="AlphaFoldDB" id="A0A0A9EVU5"/>
<accession>A0A0A9EVU5</accession>
<name>A0A0A9EVU5_ARUDO</name>
<proteinExistence type="predicted"/>
<evidence type="ECO:0000313" key="1">
    <source>
        <dbReference type="EMBL" id="JAE04890.1"/>
    </source>
</evidence>
<reference evidence="1" key="2">
    <citation type="journal article" date="2015" name="Data Brief">
        <title>Shoot transcriptome of the giant reed, Arundo donax.</title>
        <authorList>
            <person name="Barrero R.A."/>
            <person name="Guerrero F.D."/>
            <person name="Moolhuijzen P."/>
            <person name="Goolsby J.A."/>
            <person name="Tidwell J."/>
            <person name="Bellgard S.E."/>
            <person name="Bellgard M.I."/>
        </authorList>
    </citation>
    <scope>NUCLEOTIDE SEQUENCE</scope>
    <source>
        <tissue evidence="1">Shoot tissue taken approximately 20 cm above the soil surface</tissue>
    </source>
</reference>
<sequence length="106" mass="11375">MAEFIRPGVYGDHDPVPLLVALRNMSLMFLDPTSVFGFFAGLPLLDLALPFATLLSEGRAGAGELPAQNEASLALEVASTISLTSNCSFLQSNVNHSSSFRYSRII</sequence>
<reference evidence="1" key="1">
    <citation type="submission" date="2014-09" db="EMBL/GenBank/DDBJ databases">
        <authorList>
            <person name="Magalhaes I.L.F."/>
            <person name="Oliveira U."/>
            <person name="Santos F.R."/>
            <person name="Vidigal T.H.D.A."/>
            <person name="Brescovit A.D."/>
            <person name="Santos A.J."/>
        </authorList>
    </citation>
    <scope>NUCLEOTIDE SEQUENCE</scope>
    <source>
        <tissue evidence="1">Shoot tissue taken approximately 20 cm above the soil surface</tissue>
    </source>
</reference>
<organism evidence="1">
    <name type="scientific">Arundo donax</name>
    <name type="common">Giant reed</name>
    <name type="synonym">Donax arundinaceus</name>
    <dbReference type="NCBI Taxonomy" id="35708"/>
    <lineage>
        <taxon>Eukaryota</taxon>
        <taxon>Viridiplantae</taxon>
        <taxon>Streptophyta</taxon>
        <taxon>Embryophyta</taxon>
        <taxon>Tracheophyta</taxon>
        <taxon>Spermatophyta</taxon>
        <taxon>Magnoliopsida</taxon>
        <taxon>Liliopsida</taxon>
        <taxon>Poales</taxon>
        <taxon>Poaceae</taxon>
        <taxon>PACMAD clade</taxon>
        <taxon>Arundinoideae</taxon>
        <taxon>Arundineae</taxon>
        <taxon>Arundo</taxon>
    </lineage>
</organism>
<dbReference type="EMBL" id="GBRH01193006">
    <property type="protein sequence ID" value="JAE04890.1"/>
    <property type="molecule type" value="Transcribed_RNA"/>
</dbReference>